<dbReference type="Pfam" id="PF05139">
    <property type="entry name" value="Erythro_esteras"/>
    <property type="match status" value="1"/>
</dbReference>
<dbReference type="PANTHER" id="PTHR31299:SF0">
    <property type="entry name" value="ESTERASE, PUTATIVE (AFU_ORTHOLOGUE AFUA_1G05850)-RELATED"/>
    <property type="match status" value="1"/>
</dbReference>
<sequence length="110" mass="12621">APRWGAPFEVMNVPKPRHGSLEEVMVESEMERGLFVFSDRPEASWLNATRGHRAIGVVYDPTRDHQQNYVPTRLADRYDALCWFRRTSALEPLHLETARSDELETLPSGV</sequence>
<protein>
    <submittedName>
        <fullName evidence="1">Erythromycin esterase family protein</fullName>
    </submittedName>
</protein>
<reference evidence="2" key="1">
    <citation type="journal article" date="2019" name="Int. J. Syst. Evol. Microbiol.">
        <title>The Global Catalogue of Microorganisms (GCM) 10K type strain sequencing project: providing services to taxonomists for standard genome sequencing and annotation.</title>
        <authorList>
            <consortium name="The Broad Institute Genomics Platform"/>
            <consortium name="The Broad Institute Genome Sequencing Center for Infectious Disease"/>
            <person name="Wu L."/>
            <person name="Ma J."/>
        </authorList>
    </citation>
    <scope>NUCLEOTIDE SEQUENCE [LARGE SCALE GENOMIC DNA]</scope>
    <source>
        <strain evidence="2">JCM 31696</strain>
    </source>
</reference>
<dbReference type="PANTHER" id="PTHR31299">
    <property type="entry name" value="ESTERASE, PUTATIVE (AFU_ORTHOLOGUE AFUA_1G05850)-RELATED"/>
    <property type="match status" value="1"/>
</dbReference>
<evidence type="ECO:0000313" key="2">
    <source>
        <dbReference type="Proteomes" id="UP001597083"/>
    </source>
</evidence>
<dbReference type="SUPFAM" id="SSF159501">
    <property type="entry name" value="EreA/ChaN-like"/>
    <property type="match status" value="1"/>
</dbReference>
<comment type="caution">
    <text evidence="1">The sequence shown here is derived from an EMBL/GenBank/DDBJ whole genome shotgun (WGS) entry which is preliminary data.</text>
</comment>
<proteinExistence type="predicted"/>
<feature type="non-terminal residue" evidence="1">
    <location>
        <position position="1"/>
    </location>
</feature>
<dbReference type="InterPro" id="IPR007815">
    <property type="entry name" value="Emycin_Estase"/>
</dbReference>
<gene>
    <name evidence="1" type="ORF">ACFQ07_04370</name>
</gene>
<dbReference type="Gene3D" id="3.40.1660.10">
    <property type="entry name" value="EreA-like (biosynthetic domain)"/>
    <property type="match status" value="1"/>
</dbReference>
<evidence type="ECO:0000313" key="1">
    <source>
        <dbReference type="EMBL" id="MFD0851438.1"/>
    </source>
</evidence>
<dbReference type="EMBL" id="JBHTIR010000469">
    <property type="protein sequence ID" value="MFD0851438.1"/>
    <property type="molecule type" value="Genomic_DNA"/>
</dbReference>
<keyword evidence="2" id="KW-1185">Reference proteome</keyword>
<accession>A0ABW3CAX5</accession>
<dbReference type="Proteomes" id="UP001597083">
    <property type="component" value="Unassembled WGS sequence"/>
</dbReference>
<name>A0ABW3CAX5_9ACTN</name>
<dbReference type="InterPro" id="IPR052036">
    <property type="entry name" value="Hydrolase/PRTase-associated"/>
</dbReference>
<organism evidence="1 2">
    <name type="scientific">Actinomadura adrarensis</name>
    <dbReference type="NCBI Taxonomy" id="1819600"/>
    <lineage>
        <taxon>Bacteria</taxon>
        <taxon>Bacillati</taxon>
        <taxon>Actinomycetota</taxon>
        <taxon>Actinomycetes</taxon>
        <taxon>Streptosporangiales</taxon>
        <taxon>Thermomonosporaceae</taxon>
        <taxon>Actinomadura</taxon>
    </lineage>
</organism>